<dbReference type="Pfam" id="PF00437">
    <property type="entry name" value="T2SSE"/>
    <property type="match status" value="1"/>
</dbReference>
<gene>
    <name evidence="5" type="ORF">CO057_00060</name>
</gene>
<dbReference type="GO" id="GO:0005886">
    <property type="term" value="C:plasma membrane"/>
    <property type="evidence" value="ECO:0007669"/>
    <property type="project" value="TreeGrafter"/>
</dbReference>
<evidence type="ECO:0000259" key="4">
    <source>
        <dbReference type="PROSITE" id="PS00662"/>
    </source>
</evidence>
<evidence type="ECO:0000256" key="1">
    <source>
        <dbReference type="ARBA" id="ARBA00006611"/>
    </source>
</evidence>
<dbReference type="SUPFAM" id="SSF52540">
    <property type="entry name" value="P-loop containing nucleoside triphosphate hydrolases"/>
    <property type="match status" value="1"/>
</dbReference>
<dbReference type="PANTHER" id="PTHR30258">
    <property type="entry name" value="TYPE II SECRETION SYSTEM PROTEIN GSPE-RELATED"/>
    <property type="match status" value="1"/>
</dbReference>
<dbReference type="FunFam" id="3.40.50.300:FF:000398">
    <property type="entry name" value="Type IV pilus assembly ATPase PilB"/>
    <property type="match status" value="1"/>
</dbReference>
<dbReference type="PROSITE" id="PS00662">
    <property type="entry name" value="T2SP_E"/>
    <property type="match status" value="1"/>
</dbReference>
<name>A0A2M8EQK6_9BACT</name>
<accession>A0A2M8EQK6</accession>
<dbReference type="CDD" id="cd01129">
    <property type="entry name" value="PulE-GspE-like"/>
    <property type="match status" value="1"/>
</dbReference>
<keyword evidence="3" id="KW-0067">ATP-binding</keyword>
<dbReference type="EMBL" id="PFSI01000002">
    <property type="protein sequence ID" value="PJC24967.1"/>
    <property type="molecule type" value="Genomic_DNA"/>
</dbReference>
<dbReference type="GO" id="GO:0005524">
    <property type="term" value="F:ATP binding"/>
    <property type="evidence" value="ECO:0007669"/>
    <property type="project" value="UniProtKB-KW"/>
</dbReference>
<evidence type="ECO:0000256" key="3">
    <source>
        <dbReference type="ARBA" id="ARBA00022840"/>
    </source>
</evidence>
<dbReference type="GO" id="GO:0016887">
    <property type="term" value="F:ATP hydrolysis activity"/>
    <property type="evidence" value="ECO:0007669"/>
    <property type="project" value="TreeGrafter"/>
</dbReference>
<comment type="similarity">
    <text evidence="1">Belongs to the GSP E family.</text>
</comment>
<dbReference type="Proteomes" id="UP000230251">
    <property type="component" value="Unassembled WGS sequence"/>
</dbReference>
<feature type="domain" description="Bacterial type II secretion system protein E" evidence="4">
    <location>
        <begin position="240"/>
        <end position="254"/>
    </location>
</feature>
<evidence type="ECO:0000313" key="5">
    <source>
        <dbReference type="EMBL" id="PJC24967.1"/>
    </source>
</evidence>
<dbReference type="InterPro" id="IPR027417">
    <property type="entry name" value="P-loop_NTPase"/>
</dbReference>
<evidence type="ECO:0000256" key="2">
    <source>
        <dbReference type="ARBA" id="ARBA00022741"/>
    </source>
</evidence>
<sequence length="428" mass="47300">MIFSKNEAKQKSKSPVSATKESINQLIKQGSTSSPRDTLVIDLMDEVLLFAHTQRSSDIHFEQWKENSLIRFRVDGILLDQFTLPNYLHEQLVARLKIMTQMRTDEHRVPQDGRLTFSTPDSTVDVRASIIATAYGEKIVLRILADSTRGLSLEQLGFSKDDLTNIQAAINKPWGMILATGPTGSGKTTSIYAVLQQLNTRDVNISTIEDPIESKINGVNQSQVDPPANFVFATGLRALLRQDPDIMMVGEIRDTETAKIAVNAAMTGHKLLSTLHTNDAATTIPRLIDMGIEPFLISSTLNCAIAQRLMRRVCDNCSQKETIKIDRARKILPDDIIKMLFGTNSSITLSKAVGCDKCINTGYKGRVGLFEVLSNSPAIQKLIIGRAESATIKTQAQAEGMRTIEYDGILKLKAGLSTLAEYIRVLHE</sequence>
<comment type="caution">
    <text evidence="5">The sequence shown here is derived from an EMBL/GenBank/DDBJ whole genome shotgun (WGS) entry which is preliminary data.</text>
</comment>
<protein>
    <submittedName>
        <fullName evidence="5">Type II secretion system protein GspE</fullName>
    </submittedName>
</protein>
<keyword evidence="2" id="KW-0547">Nucleotide-binding</keyword>
<proteinExistence type="inferred from homology"/>
<dbReference type="AlphaFoldDB" id="A0A2M8EQK6"/>
<dbReference type="InterPro" id="IPR001482">
    <property type="entry name" value="T2SS/T4SS_dom"/>
</dbReference>
<dbReference type="Gene3D" id="3.30.450.90">
    <property type="match status" value="1"/>
</dbReference>
<dbReference type="Gene3D" id="3.40.50.300">
    <property type="entry name" value="P-loop containing nucleotide triphosphate hydrolases"/>
    <property type="match status" value="1"/>
</dbReference>
<dbReference type="PANTHER" id="PTHR30258:SF13">
    <property type="entry name" value="SECRETION PATHWAY ATPASE-RELATED"/>
    <property type="match status" value="1"/>
</dbReference>
<reference evidence="6" key="1">
    <citation type="submission" date="2017-09" db="EMBL/GenBank/DDBJ databases">
        <title>Depth-based differentiation of microbial function through sediment-hosted aquifers and enrichment of novel symbionts in the deep terrestrial subsurface.</title>
        <authorList>
            <person name="Probst A.J."/>
            <person name="Ladd B."/>
            <person name="Jarett J.K."/>
            <person name="Geller-Mcgrath D.E."/>
            <person name="Sieber C.M.K."/>
            <person name="Emerson J.B."/>
            <person name="Anantharaman K."/>
            <person name="Thomas B.C."/>
            <person name="Malmstrom R."/>
            <person name="Stieglmeier M."/>
            <person name="Klingl A."/>
            <person name="Woyke T."/>
            <person name="Ryan C.M."/>
            <person name="Banfield J.F."/>
        </authorList>
    </citation>
    <scope>NUCLEOTIDE SEQUENCE [LARGE SCALE GENOMIC DNA]</scope>
</reference>
<organism evidence="5 6">
    <name type="scientific">Candidatus Uhrbacteria bacterium CG_4_9_14_0_2_um_filter_41_50</name>
    <dbReference type="NCBI Taxonomy" id="1975031"/>
    <lineage>
        <taxon>Bacteria</taxon>
        <taxon>Candidatus Uhriibacteriota</taxon>
    </lineage>
</organism>
<evidence type="ECO:0000313" key="6">
    <source>
        <dbReference type="Proteomes" id="UP000230251"/>
    </source>
</evidence>